<reference evidence="2 3" key="1">
    <citation type="submission" date="2024-06" db="EMBL/GenBank/DDBJ databases">
        <authorList>
            <person name="Kaempfer P."/>
            <person name="Viver T."/>
        </authorList>
    </citation>
    <scope>NUCLEOTIDE SEQUENCE [LARGE SCALE GENOMIC DNA]</scope>
    <source>
        <strain evidence="2 3">ST-87</strain>
    </source>
</reference>
<evidence type="ECO:0000313" key="2">
    <source>
        <dbReference type="EMBL" id="MFL9829332.1"/>
    </source>
</evidence>
<comment type="caution">
    <text evidence="2">The sequence shown here is derived from an EMBL/GenBank/DDBJ whole genome shotgun (WGS) entry which is preliminary data.</text>
</comment>
<evidence type="ECO:0008006" key="4">
    <source>
        <dbReference type="Google" id="ProtNLM"/>
    </source>
</evidence>
<sequence length="113" mass="13272">MKKIIVLFSMIFITTISFGQNKQKNMRELRDSIFTVMKLSDANRQKMHDLIAETGKGGKAIKEDASLTEEQKKEKKKAFNKEMRAKQETILTPEQYQIWKDFAIAMRNKEKKQ</sequence>
<evidence type="ECO:0000313" key="3">
    <source>
        <dbReference type="Proteomes" id="UP001629260"/>
    </source>
</evidence>
<dbReference type="Gene3D" id="1.20.120.1490">
    <property type="match status" value="1"/>
</dbReference>
<dbReference type="EMBL" id="JBELQA010000001">
    <property type="protein sequence ID" value="MFL9829332.1"/>
    <property type="molecule type" value="Genomic_DNA"/>
</dbReference>
<gene>
    <name evidence="2" type="ORF">ABS764_00575</name>
</gene>
<name>A0ABW8XP71_9FLAO</name>
<evidence type="ECO:0000256" key="1">
    <source>
        <dbReference type="SAM" id="MobiDB-lite"/>
    </source>
</evidence>
<organism evidence="2 3">
    <name type="scientific">Flavobacterium plantiphilum</name>
    <dbReference type="NCBI Taxonomy" id="3163297"/>
    <lineage>
        <taxon>Bacteria</taxon>
        <taxon>Pseudomonadati</taxon>
        <taxon>Bacteroidota</taxon>
        <taxon>Flavobacteriia</taxon>
        <taxon>Flavobacteriales</taxon>
        <taxon>Flavobacteriaceae</taxon>
        <taxon>Flavobacterium</taxon>
    </lineage>
</organism>
<protein>
    <recommendedName>
        <fullName evidence="4">LTXXQ motif family protein</fullName>
    </recommendedName>
</protein>
<keyword evidence="3" id="KW-1185">Reference proteome</keyword>
<dbReference type="Proteomes" id="UP001629260">
    <property type="component" value="Unassembled WGS sequence"/>
</dbReference>
<dbReference type="RefSeq" id="WP_408078891.1">
    <property type="nucleotide sequence ID" value="NZ_JBELQA010000001.1"/>
</dbReference>
<feature type="region of interest" description="Disordered" evidence="1">
    <location>
        <begin position="62"/>
        <end position="81"/>
    </location>
</feature>
<accession>A0ABW8XP71</accession>
<proteinExistence type="predicted"/>